<dbReference type="Proteomes" id="UP000050761">
    <property type="component" value="Unassembled WGS sequence"/>
</dbReference>
<comment type="similarity">
    <text evidence="1">Belongs to the serpin family.</text>
</comment>
<dbReference type="PANTHER" id="PTHR11461">
    <property type="entry name" value="SERINE PROTEASE INHIBITOR, SERPIN"/>
    <property type="match status" value="1"/>
</dbReference>
<protein>
    <submittedName>
        <fullName evidence="4">SERPIN domain-containing protein</fullName>
    </submittedName>
</protein>
<feature type="domain" description="Serpin" evidence="2">
    <location>
        <begin position="1"/>
        <end position="104"/>
    </location>
</feature>
<proteinExistence type="inferred from homology"/>
<dbReference type="InterPro" id="IPR036186">
    <property type="entry name" value="Serpin_sf"/>
</dbReference>
<keyword evidence="3" id="KW-1185">Reference proteome</keyword>
<dbReference type="InterPro" id="IPR000215">
    <property type="entry name" value="Serpin_fam"/>
</dbReference>
<dbReference type="SUPFAM" id="SSF56574">
    <property type="entry name" value="Serpins"/>
    <property type="match status" value="1"/>
</dbReference>
<evidence type="ECO:0000313" key="3">
    <source>
        <dbReference type="Proteomes" id="UP000050761"/>
    </source>
</evidence>
<accession>A0A183FH94</accession>
<evidence type="ECO:0000256" key="1">
    <source>
        <dbReference type="ARBA" id="ARBA00009500"/>
    </source>
</evidence>
<dbReference type="Gene3D" id="3.30.497.10">
    <property type="entry name" value="Antithrombin, subunit I, domain 2"/>
    <property type="match status" value="1"/>
</dbReference>
<dbReference type="WBParaSite" id="HPBE_0000611201-mRNA-1">
    <property type="protein sequence ID" value="HPBE_0000611201-mRNA-1"/>
    <property type="gene ID" value="HPBE_0000611201"/>
</dbReference>
<evidence type="ECO:0000313" key="4">
    <source>
        <dbReference type="WBParaSite" id="HPBE_0000611201-mRNA-1"/>
    </source>
</evidence>
<sequence>LKIPKMEITTNFNLKEALIAMGVTAAFSDSADLSGITKKPPLMISEAAHRAVIQVDEDGTTAAAATVLGLAGSAFVENPKQFVADHAFLFILTKDRNPLFMGQFT</sequence>
<reference evidence="4" key="1">
    <citation type="submission" date="2019-09" db="UniProtKB">
        <authorList>
            <consortium name="WormBaseParasite"/>
        </authorList>
    </citation>
    <scope>IDENTIFICATION</scope>
</reference>
<dbReference type="GO" id="GO:0005615">
    <property type="term" value="C:extracellular space"/>
    <property type="evidence" value="ECO:0007669"/>
    <property type="project" value="InterPro"/>
</dbReference>
<dbReference type="AlphaFoldDB" id="A0A183FH94"/>
<dbReference type="Pfam" id="PF00079">
    <property type="entry name" value="Serpin"/>
    <property type="match status" value="1"/>
</dbReference>
<organism evidence="3 4">
    <name type="scientific">Heligmosomoides polygyrus</name>
    <name type="common">Parasitic roundworm</name>
    <dbReference type="NCBI Taxonomy" id="6339"/>
    <lineage>
        <taxon>Eukaryota</taxon>
        <taxon>Metazoa</taxon>
        <taxon>Ecdysozoa</taxon>
        <taxon>Nematoda</taxon>
        <taxon>Chromadorea</taxon>
        <taxon>Rhabditida</taxon>
        <taxon>Rhabditina</taxon>
        <taxon>Rhabditomorpha</taxon>
        <taxon>Strongyloidea</taxon>
        <taxon>Heligmosomidae</taxon>
        <taxon>Heligmosomoides</taxon>
    </lineage>
</organism>
<evidence type="ECO:0000259" key="2">
    <source>
        <dbReference type="Pfam" id="PF00079"/>
    </source>
</evidence>
<dbReference type="InterPro" id="IPR042178">
    <property type="entry name" value="Serpin_sf_1"/>
</dbReference>
<dbReference type="GO" id="GO:0004867">
    <property type="term" value="F:serine-type endopeptidase inhibitor activity"/>
    <property type="evidence" value="ECO:0007669"/>
    <property type="project" value="InterPro"/>
</dbReference>
<name>A0A183FH94_HELPZ</name>
<dbReference type="InterPro" id="IPR023796">
    <property type="entry name" value="Serpin_dom"/>
</dbReference>
<dbReference type="PANTHER" id="PTHR11461:SF211">
    <property type="entry name" value="GH10112P-RELATED"/>
    <property type="match status" value="1"/>
</dbReference>